<evidence type="ECO:0000256" key="16">
    <source>
        <dbReference type="ARBA" id="ARBA00023285"/>
    </source>
</evidence>
<comment type="cofactor">
    <cofactor evidence="1">
        <name>Co(2+)</name>
        <dbReference type="ChEBI" id="CHEBI:48828"/>
    </cofactor>
</comment>
<feature type="compositionally biased region" description="Polar residues" evidence="19">
    <location>
        <begin position="1256"/>
        <end position="1265"/>
    </location>
</feature>
<evidence type="ECO:0000256" key="7">
    <source>
        <dbReference type="ARBA" id="ARBA00020319"/>
    </source>
</evidence>
<feature type="compositionally biased region" description="Basic and acidic residues" evidence="19">
    <location>
        <begin position="1118"/>
        <end position="1129"/>
    </location>
</feature>
<dbReference type="InterPro" id="IPR022628">
    <property type="entry name" value="S-AdoMet_synt_N"/>
</dbReference>
<sequence length="1308" mass="135986">MLAFSLLLPSWSPSPLTPLRNSCHQGRCRPTGDVQGRPGEKAANDGSSWGVPLLSRLCRSRCARACRAQTGGTLSGTGPRFSANMADTHFLFTSESVNEGHPDKLADQVSDAILDACLEQDPESKVACETATKTNMVMVFGEITTTAKVDYEAVVRKTCRNIGFISDDVGLDADKCKVLVHLEEQSPDIGQGVHGMGTKTLEEIGAGDQGHMFGYATDETPELMPLTHMLATQLGYKLTEVRKNGTCPWLRPDGKTQVTVDYKKEGGAVIPQRVHTILISTQHSPDVSNDKIKEDLMEHVIKPVVPAKYLDDKTIFHLNPSGRFVIGGPHGDAGLTGRKIIIDTYGGWGAHGGGAFSGKDPTKVDRSGAYIARQAAKSVVAAGLARRCLVQVSYAIGVPEPLSVFVDTYGTGTIPDADILAKVKATFDFRPGMIGKALDLKRGGDRYIHTAAYGHFGRTDKPEVFTWEKVLPLKDALRPGAASARSLMEGGQTQQGPDAPPRWLQFAAWLRQQAGGPPDEALSEASASDAEEAAVAGEQPAVGPSPVAETSSSSTQRGNLAAVAGATGSSSSGAAAPTPPGHLARHTMLAPRLPDCRAEMRLTSDSANRARQEMTVMLAAPGMSLNEAPVLTAKQASALMSAICEPLLSLPVGRLTRKLAAPTKLQPTDDRGLLTLWLLPDDSLSLVWQSAQQLAPSALDAAAAASASASASAGNVHASSSSSSSSSNPQMPAGLQQSCSVAVWEELAHFSSMAHLLEDAPVVTIHMLRGDASGRSFYIRVRDDVAEANLEAATAAVPDAKRLLQQQQQRASQATTPAAVEADSGGAPRMYFWLTDRDLGRAVYSLGRLKSLLKRPPTLAKRSGVPERQLLQLGAWLQSADVAAAAQQHQRDADAASASTSAAAAAAASLLELGGEEGESGQPAAAWVERQGGFSSGVAAAARARPAPTGPLSPLQQTSGLLLGHTMSQMHGGMAALLPPPPQQAQREREGAQSGAAGSTCSSGVSAEGEAGEAGALASGTSTVSATAAALYQDQRFNVVCPCTVSVVVSMRMQAAGANLDPDLLPAEASARARIVAERQAKSAVDRSGRQRIEERLAEVVIRNIRAQRNRARHHRQQQRDGTARDAHRAAALALAQQATGRTPAPADTSASRQQDVPAAAVAEKVTPELEARQPCSSSPFALAASSSAESEAAAGSAAAAFGSPLRASGAQAAGSGRAFSSPAALPTPAALLPGGRVTLGNLQSLLNRPRLDTASSLGSATSEQGAAAGRSPPVASGAGGRGGADHPSGRVSVADLAELLGKHAKLE</sequence>
<evidence type="ECO:0000256" key="10">
    <source>
        <dbReference type="ARBA" id="ARBA00022679"/>
    </source>
</evidence>
<evidence type="ECO:0000256" key="2">
    <source>
        <dbReference type="ARBA" id="ARBA00001946"/>
    </source>
</evidence>
<comment type="function">
    <text evidence="17">Catalyzes the formation of S-adenosylmethionine from methionine and ATP.</text>
</comment>
<dbReference type="Gene3D" id="3.30.300.10">
    <property type="match status" value="3"/>
</dbReference>
<evidence type="ECO:0000256" key="17">
    <source>
        <dbReference type="RuleBase" id="RU000541"/>
    </source>
</evidence>
<evidence type="ECO:0000256" key="11">
    <source>
        <dbReference type="ARBA" id="ARBA00022723"/>
    </source>
</evidence>
<evidence type="ECO:0000256" key="6">
    <source>
        <dbReference type="ARBA" id="ARBA00012828"/>
    </source>
</evidence>
<evidence type="ECO:0000256" key="19">
    <source>
        <dbReference type="SAM" id="MobiDB-lite"/>
    </source>
</evidence>
<comment type="catalytic activity">
    <reaction evidence="17">
        <text>L-methionine + ATP + H2O = S-adenosyl-L-methionine + phosphate + diphosphate</text>
        <dbReference type="Rhea" id="RHEA:21080"/>
        <dbReference type="ChEBI" id="CHEBI:15377"/>
        <dbReference type="ChEBI" id="CHEBI:30616"/>
        <dbReference type="ChEBI" id="CHEBI:33019"/>
        <dbReference type="ChEBI" id="CHEBI:43474"/>
        <dbReference type="ChEBI" id="CHEBI:57844"/>
        <dbReference type="ChEBI" id="CHEBI:59789"/>
        <dbReference type="EC" id="2.5.1.6"/>
    </reaction>
</comment>
<keyword evidence="9 17" id="KW-0554">One-carbon metabolism</keyword>
<dbReference type="CDD" id="cd18079">
    <property type="entry name" value="S-AdoMet_synt"/>
    <property type="match status" value="1"/>
</dbReference>
<evidence type="ECO:0000313" key="24">
    <source>
        <dbReference type="Proteomes" id="UP001055712"/>
    </source>
</evidence>
<dbReference type="FunFam" id="3.30.300.10:FF:000011">
    <property type="entry name" value="S-adenosylmethionine synthase"/>
    <property type="match status" value="1"/>
</dbReference>
<feature type="region of interest" description="Disordered" evidence="19">
    <location>
        <begin position="972"/>
        <end position="1007"/>
    </location>
</feature>
<dbReference type="InterPro" id="IPR022629">
    <property type="entry name" value="S-AdoMet_synt_central"/>
</dbReference>
<keyword evidence="12 17" id="KW-0547">Nucleotide-binding</keyword>
<dbReference type="InterPro" id="IPR002133">
    <property type="entry name" value="S-AdoMet_synthetase"/>
</dbReference>
<dbReference type="OrthoDB" id="5852090at2759"/>
<dbReference type="Pfam" id="PF02772">
    <property type="entry name" value="S-AdoMet_synt_M"/>
    <property type="match status" value="1"/>
</dbReference>
<evidence type="ECO:0000256" key="14">
    <source>
        <dbReference type="ARBA" id="ARBA00022842"/>
    </source>
</evidence>
<evidence type="ECO:0000256" key="8">
    <source>
        <dbReference type="ARBA" id="ARBA00022490"/>
    </source>
</evidence>
<evidence type="ECO:0000256" key="5">
    <source>
        <dbReference type="ARBA" id="ARBA00009685"/>
    </source>
</evidence>
<feature type="compositionally biased region" description="Low complexity" evidence="19">
    <location>
        <begin position="523"/>
        <end position="538"/>
    </location>
</feature>
<dbReference type="GO" id="GO:0006730">
    <property type="term" value="P:one-carbon metabolic process"/>
    <property type="evidence" value="ECO:0007669"/>
    <property type="project" value="UniProtKB-KW"/>
</dbReference>
<dbReference type="PROSITE" id="PS00377">
    <property type="entry name" value="ADOMET_SYNTHASE_2"/>
    <property type="match status" value="1"/>
</dbReference>
<comment type="caution">
    <text evidence="23">The sequence shown here is derived from an EMBL/GenBank/DDBJ whole genome shotgun (WGS) entry which is preliminary data.</text>
</comment>
<comment type="pathway">
    <text evidence="4 17">Amino-acid biosynthesis; S-adenosyl-L-methionine biosynthesis; S-adenosyl-L-methionine from L-methionine: step 1/1.</text>
</comment>
<comment type="cofactor">
    <cofactor evidence="2">
        <name>Mg(2+)</name>
        <dbReference type="ChEBI" id="CHEBI:18420"/>
    </cofactor>
</comment>
<comment type="cofactor">
    <cofactor evidence="17">
        <name>K(+)</name>
        <dbReference type="ChEBI" id="CHEBI:29103"/>
    </cofactor>
    <text evidence="17">Binds 1 potassium ion per subunit. The potassium ion interacts primarily with the substrate.</text>
</comment>
<feature type="region of interest" description="Disordered" evidence="19">
    <location>
        <begin position="21"/>
        <end position="47"/>
    </location>
</feature>
<evidence type="ECO:0000256" key="9">
    <source>
        <dbReference type="ARBA" id="ARBA00022563"/>
    </source>
</evidence>
<dbReference type="NCBIfam" id="TIGR01034">
    <property type="entry name" value="metK"/>
    <property type="match status" value="1"/>
</dbReference>
<evidence type="ECO:0000259" key="20">
    <source>
        <dbReference type="Pfam" id="PF00438"/>
    </source>
</evidence>
<keyword evidence="13 17" id="KW-0067">ATP-binding</keyword>
<feature type="region of interest" description="Disordered" evidence="19">
    <location>
        <begin position="1109"/>
        <end position="1160"/>
    </location>
</feature>
<gene>
    <name evidence="23" type="ORF">D9Q98_000328</name>
</gene>
<keyword evidence="10 17" id="KW-0808">Transferase</keyword>
<feature type="domain" description="S-adenosylmethionine synthetase central" evidence="21">
    <location>
        <begin position="203"/>
        <end position="324"/>
    </location>
</feature>
<feature type="region of interest" description="Disordered" evidence="19">
    <location>
        <begin position="938"/>
        <end position="958"/>
    </location>
</feature>
<dbReference type="InterPro" id="IPR022636">
    <property type="entry name" value="S-AdoMet_synthetase_sfam"/>
</dbReference>
<comment type="similarity">
    <text evidence="5 18">Belongs to the AdoMet synthase family.</text>
</comment>
<dbReference type="GO" id="GO:0004478">
    <property type="term" value="F:methionine adenosyltransferase activity"/>
    <property type="evidence" value="ECO:0007669"/>
    <property type="project" value="UniProtKB-EC"/>
</dbReference>
<keyword evidence="24" id="KW-1185">Reference proteome</keyword>
<keyword evidence="15 17" id="KW-0630">Potassium</keyword>
<accession>A0A9D4TY27</accession>
<evidence type="ECO:0000256" key="12">
    <source>
        <dbReference type="ARBA" id="ARBA00022741"/>
    </source>
</evidence>
<evidence type="ECO:0000256" key="1">
    <source>
        <dbReference type="ARBA" id="ARBA00001941"/>
    </source>
</evidence>
<evidence type="ECO:0000256" key="13">
    <source>
        <dbReference type="ARBA" id="ARBA00022840"/>
    </source>
</evidence>
<dbReference type="InterPro" id="IPR022630">
    <property type="entry name" value="S-AdoMet_synt_C"/>
</dbReference>
<proteinExistence type="inferred from homology"/>
<feature type="region of interest" description="Disordered" evidence="19">
    <location>
        <begin position="1256"/>
        <end position="1292"/>
    </location>
</feature>
<feature type="domain" description="S-adenosylmethionine synthetase N-terminal" evidence="20">
    <location>
        <begin position="90"/>
        <end position="187"/>
    </location>
</feature>
<reference evidence="23" key="2">
    <citation type="submission" date="2020-11" db="EMBL/GenBank/DDBJ databases">
        <authorList>
            <person name="Cecchin M."/>
            <person name="Marcolungo L."/>
            <person name="Rossato M."/>
            <person name="Girolomoni L."/>
            <person name="Cosentino E."/>
            <person name="Cuine S."/>
            <person name="Li-Beisson Y."/>
            <person name="Delledonne M."/>
            <person name="Ballottari M."/>
        </authorList>
    </citation>
    <scope>NUCLEOTIDE SEQUENCE</scope>
    <source>
        <strain evidence="23">211/11P</strain>
        <tissue evidence="23">Whole cell</tissue>
    </source>
</reference>
<dbReference type="InterPro" id="IPR022631">
    <property type="entry name" value="ADOMET_SYNTHASE_CS"/>
</dbReference>
<protein>
    <recommendedName>
        <fullName evidence="7 17">S-adenosylmethionine synthase</fullName>
        <ecNumber evidence="6 17">2.5.1.6</ecNumber>
    </recommendedName>
</protein>
<dbReference type="GO" id="GO:0005524">
    <property type="term" value="F:ATP binding"/>
    <property type="evidence" value="ECO:0007669"/>
    <property type="project" value="UniProtKB-KW"/>
</dbReference>
<feature type="region of interest" description="Disordered" evidence="19">
    <location>
        <begin position="514"/>
        <end position="586"/>
    </location>
</feature>
<dbReference type="SUPFAM" id="SSF55973">
    <property type="entry name" value="S-adenosylmethionine synthetase"/>
    <property type="match status" value="3"/>
</dbReference>
<keyword evidence="14 17" id="KW-0460">Magnesium</keyword>
<dbReference type="FunFam" id="3.30.300.10:FF:000004">
    <property type="entry name" value="S-adenosylmethionine synthase"/>
    <property type="match status" value="1"/>
</dbReference>
<dbReference type="Proteomes" id="UP001055712">
    <property type="component" value="Unassembled WGS sequence"/>
</dbReference>
<comment type="cofactor">
    <cofactor evidence="17">
        <name>Mn(2+)</name>
        <dbReference type="ChEBI" id="CHEBI:29035"/>
    </cofactor>
    <cofactor evidence="17">
        <name>Mg(2+)</name>
        <dbReference type="ChEBI" id="CHEBI:18420"/>
    </cofactor>
    <cofactor evidence="17">
        <name>Co(2+)</name>
        <dbReference type="ChEBI" id="CHEBI:48828"/>
    </cofactor>
    <text evidence="17">Binds 2 divalent ions per subunit. The metal ions interact primarily with the substrate. Can utilize magnesium, manganese or cobalt (in vitro).</text>
</comment>
<dbReference type="GO" id="GO:0006556">
    <property type="term" value="P:S-adenosylmethionine biosynthetic process"/>
    <property type="evidence" value="ECO:0007669"/>
    <property type="project" value="InterPro"/>
</dbReference>
<name>A0A9D4TY27_CHLVU</name>
<dbReference type="EMBL" id="SIDB01000001">
    <property type="protein sequence ID" value="KAI3437883.1"/>
    <property type="molecule type" value="Genomic_DNA"/>
</dbReference>
<organism evidence="23 24">
    <name type="scientific">Chlorella vulgaris</name>
    <name type="common">Green alga</name>
    <dbReference type="NCBI Taxonomy" id="3077"/>
    <lineage>
        <taxon>Eukaryota</taxon>
        <taxon>Viridiplantae</taxon>
        <taxon>Chlorophyta</taxon>
        <taxon>core chlorophytes</taxon>
        <taxon>Trebouxiophyceae</taxon>
        <taxon>Chlorellales</taxon>
        <taxon>Chlorellaceae</taxon>
        <taxon>Chlorella clade</taxon>
        <taxon>Chlorella</taxon>
    </lineage>
</organism>
<reference evidence="23" key="1">
    <citation type="journal article" date="2019" name="Plant J.">
        <title>Chlorella vulgaris genome assembly and annotation reveals the molecular basis for metabolic acclimation to high light conditions.</title>
        <authorList>
            <person name="Cecchin M."/>
            <person name="Marcolungo L."/>
            <person name="Rossato M."/>
            <person name="Girolomoni L."/>
            <person name="Cosentino E."/>
            <person name="Cuine S."/>
            <person name="Li-Beisson Y."/>
            <person name="Delledonne M."/>
            <person name="Ballottari M."/>
        </authorList>
    </citation>
    <scope>NUCLEOTIDE SEQUENCE</scope>
    <source>
        <strain evidence="23">211/11P</strain>
    </source>
</reference>
<evidence type="ECO:0000313" key="23">
    <source>
        <dbReference type="EMBL" id="KAI3437883.1"/>
    </source>
</evidence>
<evidence type="ECO:0000256" key="3">
    <source>
        <dbReference type="ARBA" id="ARBA00004496"/>
    </source>
</evidence>
<comment type="subcellular location">
    <subcellularLocation>
        <location evidence="3">Cytoplasm</location>
    </subcellularLocation>
</comment>
<dbReference type="PANTHER" id="PTHR11964">
    <property type="entry name" value="S-ADENOSYLMETHIONINE SYNTHETASE"/>
    <property type="match status" value="1"/>
</dbReference>
<keyword evidence="11 17" id="KW-0479">Metal-binding</keyword>
<dbReference type="GO" id="GO:0005737">
    <property type="term" value="C:cytoplasm"/>
    <property type="evidence" value="ECO:0007669"/>
    <property type="project" value="UniProtKB-SubCell"/>
</dbReference>
<evidence type="ECO:0000256" key="15">
    <source>
        <dbReference type="ARBA" id="ARBA00022958"/>
    </source>
</evidence>
<keyword evidence="16" id="KW-0170">Cobalt</keyword>
<dbReference type="HAMAP" id="MF_00086">
    <property type="entry name" value="S_AdoMet_synth1"/>
    <property type="match status" value="1"/>
</dbReference>
<feature type="compositionally biased region" description="Polar residues" evidence="19">
    <location>
        <begin position="548"/>
        <end position="558"/>
    </location>
</feature>
<feature type="domain" description="S-adenosylmethionine synthetase C-terminal" evidence="22">
    <location>
        <begin position="326"/>
        <end position="469"/>
    </location>
</feature>
<evidence type="ECO:0000256" key="18">
    <source>
        <dbReference type="RuleBase" id="RU004462"/>
    </source>
</evidence>
<keyword evidence="8" id="KW-0963">Cytoplasm</keyword>
<dbReference type="FunFam" id="3.30.300.10:FF:000003">
    <property type="entry name" value="S-adenosylmethionine synthase"/>
    <property type="match status" value="1"/>
</dbReference>
<dbReference type="PROSITE" id="PS00376">
    <property type="entry name" value="ADOMET_SYNTHASE_1"/>
    <property type="match status" value="1"/>
</dbReference>
<dbReference type="GO" id="GO:0046872">
    <property type="term" value="F:metal ion binding"/>
    <property type="evidence" value="ECO:0007669"/>
    <property type="project" value="UniProtKB-KW"/>
</dbReference>
<dbReference type="Pfam" id="PF00438">
    <property type="entry name" value="S-AdoMet_synt_N"/>
    <property type="match status" value="1"/>
</dbReference>
<evidence type="ECO:0000256" key="4">
    <source>
        <dbReference type="ARBA" id="ARBA00005224"/>
    </source>
</evidence>
<dbReference type="Pfam" id="PF02773">
    <property type="entry name" value="S-AdoMet_synt_C"/>
    <property type="match status" value="1"/>
</dbReference>
<dbReference type="EC" id="2.5.1.6" evidence="6 17"/>
<feature type="compositionally biased region" description="Low complexity" evidence="19">
    <location>
        <begin position="1130"/>
        <end position="1142"/>
    </location>
</feature>
<feature type="compositionally biased region" description="Low complexity" evidence="19">
    <location>
        <begin position="561"/>
        <end position="576"/>
    </location>
</feature>
<evidence type="ECO:0000259" key="22">
    <source>
        <dbReference type="Pfam" id="PF02773"/>
    </source>
</evidence>
<evidence type="ECO:0000259" key="21">
    <source>
        <dbReference type="Pfam" id="PF02772"/>
    </source>
</evidence>